<evidence type="ECO:0000256" key="6">
    <source>
        <dbReference type="ARBA" id="ARBA00022840"/>
    </source>
</evidence>
<evidence type="ECO:0000313" key="9">
    <source>
        <dbReference type="EMBL" id="OGK51304.1"/>
    </source>
</evidence>
<evidence type="ECO:0000313" key="10">
    <source>
        <dbReference type="Proteomes" id="UP000178558"/>
    </source>
</evidence>
<comment type="catalytic activity">
    <reaction evidence="8">
        <text>N(2)-formyl-N(1)-(5-phospho-beta-D-ribosyl)glycinamide + L-glutamine + ATP + H2O = 2-formamido-N(1)-(5-O-phospho-beta-D-ribosyl)acetamidine + L-glutamate + ADP + phosphate + H(+)</text>
        <dbReference type="Rhea" id="RHEA:17129"/>
        <dbReference type="ChEBI" id="CHEBI:15377"/>
        <dbReference type="ChEBI" id="CHEBI:15378"/>
        <dbReference type="ChEBI" id="CHEBI:29985"/>
        <dbReference type="ChEBI" id="CHEBI:30616"/>
        <dbReference type="ChEBI" id="CHEBI:43474"/>
        <dbReference type="ChEBI" id="CHEBI:58359"/>
        <dbReference type="ChEBI" id="CHEBI:147286"/>
        <dbReference type="ChEBI" id="CHEBI:147287"/>
        <dbReference type="ChEBI" id="CHEBI:456216"/>
        <dbReference type="EC" id="6.3.5.3"/>
    </reaction>
</comment>
<dbReference type="GO" id="GO:0004359">
    <property type="term" value="F:glutaminase activity"/>
    <property type="evidence" value="ECO:0007669"/>
    <property type="project" value="UniProtKB-EC"/>
</dbReference>
<evidence type="ECO:0000256" key="3">
    <source>
        <dbReference type="ARBA" id="ARBA00022741"/>
    </source>
</evidence>
<dbReference type="Pfam" id="PF13507">
    <property type="entry name" value="GATase_5"/>
    <property type="match status" value="1"/>
</dbReference>
<dbReference type="HAMAP" id="MF_00421">
    <property type="entry name" value="PurQ"/>
    <property type="match status" value="1"/>
</dbReference>
<evidence type="ECO:0000256" key="5">
    <source>
        <dbReference type="ARBA" id="ARBA00022801"/>
    </source>
</evidence>
<reference evidence="9 10" key="1">
    <citation type="journal article" date="2016" name="Nat. Commun.">
        <title>Thousands of microbial genomes shed light on interconnected biogeochemical processes in an aquifer system.</title>
        <authorList>
            <person name="Anantharaman K."/>
            <person name="Brown C.T."/>
            <person name="Hug L.A."/>
            <person name="Sharon I."/>
            <person name="Castelle C.J."/>
            <person name="Probst A.J."/>
            <person name="Thomas B.C."/>
            <person name="Singh A."/>
            <person name="Wilkins M.J."/>
            <person name="Karaoz U."/>
            <person name="Brodie E.L."/>
            <person name="Williams K.H."/>
            <person name="Hubbard S.S."/>
            <person name="Banfield J.F."/>
        </authorList>
    </citation>
    <scope>NUCLEOTIDE SEQUENCE [LARGE SCALE GENOMIC DNA]</scope>
</reference>
<keyword evidence="1 8" id="KW-0963">Cytoplasm</keyword>
<comment type="subunit">
    <text evidence="8">Part of the FGAM synthase complex composed of 1 PurL, 1 PurQ and 2 PurS subunits.</text>
</comment>
<keyword evidence="5 8" id="KW-0378">Hydrolase</keyword>
<protein>
    <recommendedName>
        <fullName evidence="8">Phosphoribosylformylglycinamidine synthase subunit PurQ</fullName>
        <shortName evidence="8">FGAM synthase</shortName>
        <ecNumber evidence="8">6.3.5.3</ecNumber>
    </recommendedName>
    <alternativeName>
        <fullName evidence="8">Formylglycinamide ribonucleotide amidotransferase subunit I</fullName>
        <shortName evidence="8">FGAR amidotransferase I</shortName>
        <shortName evidence="8">FGAR-AT I</shortName>
    </alternativeName>
    <alternativeName>
        <fullName evidence="8">Glutaminase PurQ</fullName>
        <ecNumber evidence="8">3.5.1.2</ecNumber>
    </alternativeName>
    <alternativeName>
        <fullName evidence="8">Phosphoribosylformylglycinamidine synthase subunit I</fullName>
    </alternativeName>
</protein>
<evidence type="ECO:0000256" key="1">
    <source>
        <dbReference type="ARBA" id="ARBA00022490"/>
    </source>
</evidence>
<dbReference type="Gene3D" id="3.40.50.880">
    <property type="match status" value="1"/>
</dbReference>
<dbReference type="GO" id="GO:0005737">
    <property type="term" value="C:cytoplasm"/>
    <property type="evidence" value="ECO:0007669"/>
    <property type="project" value="UniProtKB-SubCell"/>
</dbReference>
<comment type="caution">
    <text evidence="9">The sequence shown here is derived from an EMBL/GenBank/DDBJ whole genome shotgun (WGS) entry which is preliminary data.</text>
</comment>
<dbReference type="Proteomes" id="UP000178558">
    <property type="component" value="Unassembled WGS sequence"/>
</dbReference>
<sequence length="230" mass="26404">MQNKKKSLRVGVVRFPCSNCDFDTLRFFIKFGHRPEFIWHNENFFSSYDLLVIPGGFAFGDRVYKKATGKYEIDPGVQALRSPIMKAIYDFAKKGRPILGICNGFQILVKAGLLPGKLTQNNSQKFFCDFTICKITGDSFFGDKKMLGKKFKVPVAHGYGKYVVNDKEYKRLQKNKQIFLEYQNFNPNGSVRNVAGVTNKEKTIFGMMPHPERTPDGKFFMRAIETYVKN</sequence>
<dbReference type="GO" id="GO:0005524">
    <property type="term" value="F:ATP binding"/>
    <property type="evidence" value="ECO:0007669"/>
    <property type="project" value="UniProtKB-KW"/>
</dbReference>
<evidence type="ECO:0000256" key="2">
    <source>
        <dbReference type="ARBA" id="ARBA00022598"/>
    </source>
</evidence>
<organism evidence="9 10">
    <name type="scientific">Candidatus Roizmanbacteria bacterium RIFCSPLOWO2_01_FULL_40_42</name>
    <dbReference type="NCBI Taxonomy" id="1802066"/>
    <lineage>
        <taxon>Bacteria</taxon>
        <taxon>Candidatus Roizmaniibacteriota</taxon>
    </lineage>
</organism>
<keyword evidence="2 8" id="KW-0436">Ligase</keyword>
<dbReference type="GO" id="GO:0004642">
    <property type="term" value="F:phosphoribosylformylglycinamidine synthase activity"/>
    <property type="evidence" value="ECO:0007669"/>
    <property type="project" value="UniProtKB-UniRule"/>
</dbReference>
<dbReference type="EC" id="3.5.1.2" evidence="8"/>
<dbReference type="GO" id="GO:0006189">
    <property type="term" value="P:'de novo' IMP biosynthetic process"/>
    <property type="evidence" value="ECO:0007669"/>
    <property type="project" value="UniProtKB-UniRule"/>
</dbReference>
<dbReference type="SMART" id="SM01211">
    <property type="entry name" value="GATase_5"/>
    <property type="match status" value="1"/>
</dbReference>
<dbReference type="PANTHER" id="PTHR47552:SF1">
    <property type="entry name" value="PHOSPHORIBOSYLFORMYLGLYCINAMIDINE SYNTHASE SUBUNIT PURQ"/>
    <property type="match status" value="1"/>
</dbReference>
<evidence type="ECO:0000256" key="8">
    <source>
        <dbReference type="HAMAP-Rule" id="MF_00421"/>
    </source>
</evidence>
<dbReference type="PIRSF" id="PIRSF001586">
    <property type="entry name" value="FGAM_synth_I"/>
    <property type="match status" value="1"/>
</dbReference>
<gene>
    <name evidence="8" type="primary">purQ</name>
    <name evidence="9" type="ORF">A3B50_02565</name>
</gene>
<dbReference type="AlphaFoldDB" id="A0A1F7J6S5"/>
<feature type="active site" evidence="8">
    <location>
        <position position="212"/>
    </location>
</feature>
<evidence type="ECO:0000256" key="4">
    <source>
        <dbReference type="ARBA" id="ARBA00022755"/>
    </source>
</evidence>
<dbReference type="NCBIfam" id="TIGR01737">
    <property type="entry name" value="FGAM_synth_I"/>
    <property type="match status" value="1"/>
</dbReference>
<keyword evidence="4 8" id="KW-0658">Purine biosynthesis</keyword>
<feature type="active site" evidence="8">
    <location>
        <position position="210"/>
    </location>
</feature>
<evidence type="ECO:0000256" key="7">
    <source>
        <dbReference type="ARBA" id="ARBA00022962"/>
    </source>
</evidence>
<feature type="active site" description="Nucleophile" evidence="8">
    <location>
        <position position="102"/>
    </location>
</feature>
<keyword evidence="7 8" id="KW-0315">Glutamine amidotransferase</keyword>
<comment type="function">
    <text evidence="8">Part of the phosphoribosylformylglycinamidine synthase complex involved in the purines biosynthetic pathway. Catalyzes the ATP-dependent conversion of formylglycinamide ribonucleotide (FGAR) and glutamine to yield formylglycinamidine ribonucleotide (FGAM) and glutamate. The FGAM synthase complex is composed of three subunits. PurQ produces an ammonia molecule by converting glutamine to glutamate. PurL transfers the ammonia molecule to FGAR to form FGAM in an ATP-dependent manner. PurS interacts with PurQ and PurL and is thought to assist in the transfer of the ammonia molecule from PurQ to PurL.</text>
</comment>
<accession>A0A1F7J6S5</accession>
<dbReference type="EC" id="6.3.5.3" evidence="8"/>
<dbReference type="SUPFAM" id="SSF52317">
    <property type="entry name" value="Class I glutamine amidotransferase-like"/>
    <property type="match status" value="1"/>
</dbReference>
<dbReference type="UniPathway" id="UPA00074">
    <property type="reaction ID" value="UER00128"/>
</dbReference>
<name>A0A1F7J6S5_9BACT</name>
<dbReference type="InterPro" id="IPR029062">
    <property type="entry name" value="Class_I_gatase-like"/>
</dbReference>
<dbReference type="EMBL" id="MGAQ01000001">
    <property type="protein sequence ID" value="OGK51304.1"/>
    <property type="molecule type" value="Genomic_DNA"/>
</dbReference>
<comment type="subcellular location">
    <subcellularLocation>
        <location evidence="8">Cytoplasm</location>
    </subcellularLocation>
</comment>
<proteinExistence type="inferred from homology"/>
<comment type="pathway">
    <text evidence="8">Purine metabolism; IMP biosynthesis via de novo pathway; 5-amino-1-(5-phospho-D-ribosyl)imidazole from N(2)-formyl-N(1)-(5-phospho-D-ribosyl)glycinamide: step 1/2.</text>
</comment>
<dbReference type="PROSITE" id="PS51273">
    <property type="entry name" value="GATASE_TYPE_1"/>
    <property type="match status" value="1"/>
</dbReference>
<dbReference type="InterPro" id="IPR010075">
    <property type="entry name" value="PRibForGlyAmidine_synth_PurQ"/>
</dbReference>
<dbReference type="PANTHER" id="PTHR47552">
    <property type="entry name" value="PHOSPHORIBOSYLFORMYLGLYCINAMIDINE SYNTHASE SUBUNIT PURQ"/>
    <property type="match status" value="1"/>
</dbReference>
<keyword evidence="3 8" id="KW-0547">Nucleotide-binding</keyword>
<keyword evidence="6 8" id="KW-0067">ATP-binding</keyword>
<comment type="catalytic activity">
    <reaction evidence="8">
        <text>L-glutamine + H2O = L-glutamate + NH4(+)</text>
        <dbReference type="Rhea" id="RHEA:15889"/>
        <dbReference type="ChEBI" id="CHEBI:15377"/>
        <dbReference type="ChEBI" id="CHEBI:28938"/>
        <dbReference type="ChEBI" id="CHEBI:29985"/>
        <dbReference type="ChEBI" id="CHEBI:58359"/>
        <dbReference type="EC" id="3.5.1.2"/>
    </reaction>
</comment>